<comment type="subcellular location">
    <subcellularLocation>
        <location evidence="10">Cell inner membrane</location>
    </subcellularLocation>
    <subcellularLocation>
        <location evidence="2">Cell membrane</location>
        <topology evidence="2">Single-pass membrane protein</topology>
    </subcellularLocation>
</comment>
<evidence type="ECO:0000313" key="14">
    <source>
        <dbReference type="Proteomes" id="UP000051497"/>
    </source>
</evidence>
<dbReference type="GO" id="GO:0071978">
    <property type="term" value="P:bacterial-type flagellum-dependent swarming motility"/>
    <property type="evidence" value="ECO:0007669"/>
    <property type="project" value="TreeGrafter"/>
</dbReference>
<reference evidence="12" key="1">
    <citation type="submission" date="2015-09" db="EMBL/GenBank/DDBJ databases">
        <title>Draft Genome Sequences of Two Novel Amoeba-resistant Intranuclear Bacteria, Candidatus Berkiella cookevillensis and Candidatus Berkiella aquae.</title>
        <authorList>
            <person name="Mehari Y.T."/>
            <person name="Arivett B.A."/>
            <person name="Farone A.L."/>
            <person name="Gunderson J.H."/>
            <person name="Farone M.B."/>
        </authorList>
    </citation>
    <scope>NUCLEOTIDE SEQUENCE [LARGE SCALE GENOMIC DNA]</scope>
    <source>
        <strain evidence="12">HT99</strain>
    </source>
</reference>
<evidence type="ECO:0000256" key="3">
    <source>
        <dbReference type="ARBA" id="ARBA00008281"/>
    </source>
</evidence>
<dbReference type="RefSeq" id="WP_075065870.1">
    <property type="nucleotide sequence ID" value="NZ_LKAJ02000001.1"/>
</dbReference>
<sequence>MATSEKNDENSRPNKHMLIIAGALITLMLIVMGVLVVMLLKLSAPTQQTIVVDAKGNEVSTTSKSTETVVKADPKDIKEAKEAMDAKGTADAKGGNEAKHAEKSDKKSVERPSFYKFTPAFIVNIPSNGRLRFLQVEVQLMAKNDEDVKSIESYAPLIRNDLITLFSSQNYDDLLTPDGKENLRKSALSISRKILKDNTGMPRVEQVLFTNFVTQ</sequence>
<evidence type="ECO:0000256" key="4">
    <source>
        <dbReference type="ARBA" id="ARBA00022475"/>
    </source>
</evidence>
<reference evidence="13" key="3">
    <citation type="submission" date="2021-06" db="EMBL/GenBank/DDBJ databases">
        <title>Genomic Description and Analysis of Intracellular Bacteria, Candidatus Berkiella cookevillensis and Candidatus Berkiella aquae.</title>
        <authorList>
            <person name="Kidane D.T."/>
            <person name="Mehari Y.T."/>
            <person name="Rice F.C."/>
            <person name="Arivett B.A."/>
            <person name="Farone A.L."/>
            <person name="Berk S.G."/>
            <person name="Farone M.B."/>
        </authorList>
    </citation>
    <scope>NUCLEOTIDE SEQUENCE</scope>
    <source>
        <strain evidence="13">HT99</strain>
    </source>
</reference>
<dbReference type="Proteomes" id="UP000051497">
    <property type="component" value="Unassembled WGS sequence"/>
</dbReference>
<protein>
    <recommendedName>
        <fullName evidence="10">Flagellar protein FliL</fullName>
    </recommendedName>
</protein>
<keyword evidence="12" id="KW-0969">Cilium</keyword>
<evidence type="ECO:0000256" key="7">
    <source>
        <dbReference type="ARBA" id="ARBA00022779"/>
    </source>
</evidence>
<keyword evidence="6 10" id="KW-0812">Transmembrane</keyword>
<keyword evidence="12" id="KW-0282">Flagellum</keyword>
<feature type="region of interest" description="Disordered" evidence="11">
    <location>
        <begin position="82"/>
        <end position="107"/>
    </location>
</feature>
<keyword evidence="10" id="KW-0997">Cell inner membrane</keyword>
<proteinExistence type="inferred from homology"/>
<evidence type="ECO:0000256" key="9">
    <source>
        <dbReference type="ARBA" id="ARBA00023136"/>
    </source>
</evidence>
<comment type="caution">
    <text evidence="12">The sequence shown here is derived from an EMBL/GenBank/DDBJ whole genome shotgun (WGS) entry which is preliminary data.</text>
</comment>
<comment type="similarity">
    <text evidence="3 10">Belongs to the FliL family.</text>
</comment>
<evidence type="ECO:0000256" key="11">
    <source>
        <dbReference type="SAM" id="MobiDB-lite"/>
    </source>
</evidence>
<evidence type="ECO:0000256" key="1">
    <source>
        <dbReference type="ARBA" id="ARBA00002254"/>
    </source>
</evidence>
<comment type="function">
    <text evidence="1 10">Controls the rotational direction of flagella during chemotaxis.</text>
</comment>
<keyword evidence="7 10" id="KW-0283">Flagellar rotation</keyword>
<dbReference type="AlphaFoldDB" id="A0A0Q9YX33"/>
<dbReference type="GO" id="GO:0009425">
    <property type="term" value="C:bacterial-type flagellum basal body"/>
    <property type="evidence" value="ECO:0007669"/>
    <property type="project" value="InterPro"/>
</dbReference>
<dbReference type="Pfam" id="PF03748">
    <property type="entry name" value="FliL"/>
    <property type="match status" value="1"/>
</dbReference>
<evidence type="ECO:0000313" key="12">
    <source>
        <dbReference type="EMBL" id="KRG21486.1"/>
    </source>
</evidence>
<keyword evidence="5 10" id="KW-0145">Chemotaxis</keyword>
<evidence type="ECO:0000313" key="13">
    <source>
        <dbReference type="EMBL" id="MCS5711417.1"/>
    </source>
</evidence>
<gene>
    <name evidence="13" type="ORF">HT99x_008215</name>
    <name evidence="12" type="ORF">HT99x_01238</name>
</gene>
<dbReference type="GO" id="GO:0006935">
    <property type="term" value="P:chemotaxis"/>
    <property type="evidence" value="ECO:0007669"/>
    <property type="project" value="UniProtKB-KW"/>
</dbReference>
<evidence type="ECO:0000256" key="5">
    <source>
        <dbReference type="ARBA" id="ARBA00022500"/>
    </source>
</evidence>
<dbReference type="PANTHER" id="PTHR35091">
    <property type="entry name" value="FLAGELLAR PROTEIN FLIL"/>
    <property type="match status" value="1"/>
</dbReference>
<keyword evidence="9 10" id="KW-0472">Membrane</keyword>
<dbReference type="EMBL" id="LKAJ02000001">
    <property type="protein sequence ID" value="MCS5711417.1"/>
    <property type="molecule type" value="Genomic_DNA"/>
</dbReference>
<dbReference type="STRING" id="295108.HT99x_01238"/>
<feature type="transmembrane region" description="Helical" evidence="10">
    <location>
        <begin position="17"/>
        <end position="40"/>
    </location>
</feature>
<name>A0A0Q9YX33_9GAMM</name>
<dbReference type="GO" id="GO:0005886">
    <property type="term" value="C:plasma membrane"/>
    <property type="evidence" value="ECO:0007669"/>
    <property type="project" value="UniProtKB-SubCell"/>
</dbReference>
<dbReference type="EMBL" id="LKAJ01000004">
    <property type="protein sequence ID" value="KRG21486.1"/>
    <property type="molecule type" value="Genomic_DNA"/>
</dbReference>
<evidence type="ECO:0000256" key="10">
    <source>
        <dbReference type="RuleBase" id="RU364125"/>
    </source>
</evidence>
<keyword evidence="14" id="KW-1185">Reference proteome</keyword>
<keyword evidence="4" id="KW-1003">Cell membrane</keyword>
<dbReference type="OrthoDB" id="5616092at2"/>
<organism evidence="12">
    <name type="scientific">Candidatus Berkiella aquae</name>
    <dbReference type="NCBI Taxonomy" id="295108"/>
    <lineage>
        <taxon>Bacteria</taxon>
        <taxon>Pseudomonadati</taxon>
        <taxon>Pseudomonadota</taxon>
        <taxon>Gammaproteobacteria</taxon>
        <taxon>Candidatus Berkiellales</taxon>
        <taxon>Candidatus Berkiellaceae</taxon>
        <taxon>Candidatus Berkiella</taxon>
    </lineage>
</organism>
<reference evidence="13" key="2">
    <citation type="journal article" date="2016" name="Genome Announc.">
        <title>Draft Genome Sequences of Two Novel Amoeba-Resistant Intranuclear Bacteria, 'Candidatus Berkiella cookevillensis' and 'Candidatus Berkiella aquae'.</title>
        <authorList>
            <person name="Mehari Y.T."/>
            <person name="Arivett B.A."/>
            <person name="Farone A.L."/>
            <person name="Gunderson J.H."/>
            <person name="Farone M.B."/>
        </authorList>
    </citation>
    <scope>NUCLEOTIDE SEQUENCE</scope>
    <source>
        <strain evidence="13">HT99</strain>
    </source>
</reference>
<keyword evidence="12" id="KW-0966">Cell projection</keyword>
<evidence type="ECO:0000256" key="8">
    <source>
        <dbReference type="ARBA" id="ARBA00022989"/>
    </source>
</evidence>
<evidence type="ECO:0000256" key="2">
    <source>
        <dbReference type="ARBA" id="ARBA00004162"/>
    </source>
</evidence>
<keyword evidence="8 10" id="KW-1133">Transmembrane helix</keyword>
<dbReference type="PANTHER" id="PTHR35091:SF2">
    <property type="entry name" value="FLAGELLAR PROTEIN FLIL"/>
    <property type="match status" value="1"/>
</dbReference>
<accession>A0A0Q9YX33</accession>
<evidence type="ECO:0000256" key="6">
    <source>
        <dbReference type="ARBA" id="ARBA00022692"/>
    </source>
</evidence>
<dbReference type="InterPro" id="IPR005503">
    <property type="entry name" value="FliL"/>
</dbReference>